<feature type="region of interest" description="Disordered" evidence="8">
    <location>
        <begin position="1"/>
        <end position="27"/>
    </location>
</feature>
<accession>A0AAE0L8E7</accession>
<keyword evidence="3 7" id="KW-0812">Transmembrane</keyword>
<dbReference type="GO" id="GO:0022857">
    <property type="term" value="F:transmembrane transporter activity"/>
    <property type="evidence" value="ECO:0007669"/>
    <property type="project" value="UniProtKB-UniRule"/>
</dbReference>
<feature type="transmembrane region" description="Helical" evidence="7">
    <location>
        <begin position="618"/>
        <end position="639"/>
    </location>
</feature>
<name>A0AAE0L8E7_9CHLO</name>
<feature type="transmembrane region" description="Helical" evidence="7">
    <location>
        <begin position="263"/>
        <end position="285"/>
    </location>
</feature>
<sequence length="673" mass="72957">MSFFGRKLYPSSAQASRDDGSAASSWNTEGWTPRNAFFKAEDGAARGSAGTSAQLAYDPNFKGPAKSRRSTDVSWIYGLAAVWLGLVPLGVFSMLTGEPLQLIYGRDMQNRLCGGHKDTRGLTELYYPYDNDASISYCLRECPGKHSQVCLEGDAGKDETADDLEDGNHEDGDDANVNSAACEGTSYVAPHLTYRVYHRCIPQDAESGETVAAIVDEVDRMEVVIGSILYDVYRAKMVVMVCFVFSALFAFLTAIMVENNLRAFLAAASSLTLLALVSSTALLLFRSVVQEALAGTVPFATRLDNSFDTHAAINNAIICVGALLAVLTFFEVLVIVQYWRKLKSLDALTSTAVVAVNQVAPMVKIALPCAISLFVPAAFGTLVTFYLFALAEEHKGSVGGQLGWMIMVFHVYSMCILSAFTLTVARLSIAHAVATWYWTPEKEEFEPSVFVAQSFRIILRYHLGSAAACAIIGSTLLPLRMAVGGLRLLRHRPDQTPWLPSIMELHSTALPQIALHGHPFVPASRTASRLLRRNQDLVGELADYGVSLYVLGQGTVCAFVIFMAALMSGIPAFIEEVPPTHPSARMPETGQRGRGLPASTEKDASNPSTSLETLTSRIGPIIATGAQSLTMAMAFLCVYMEAISTIMQCFCEVCPAILVVFEVQSKQHIPRSG</sequence>
<evidence type="ECO:0000313" key="10">
    <source>
        <dbReference type="Proteomes" id="UP001190700"/>
    </source>
</evidence>
<feature type="transmembrane region" description="Helical" evidence="7">
    <location>
        <begin position="365"/>
        <end position="390"/>
    </location>
</feature>
<evidence type="ECO:0000256" key="2">
    <source>
        <dbReference type="ARBA" id="ARBA00007168"/>
    </source>
</evidence>
<keyword evidence="5 7" id="KW-0472">Membrane</keyword>
<comment type="similarity">
    <text evidence="2 7">Belongs to the CTL (choline transporter-like) family.</text>
</comment>
<protein>
    <recommendedName>
        <fullName evidence="7">Choline transporter-like protein</fullName>
    </recommendedName>
</protein>
<gene>
    <name evidence="9" type="ORF">CYMTET_16031</name>
</gene>
<evidence type="ECO:0000256" key="3">
    <source>
        <dbReference type="ARBA" id="ARBA00022692"/>
    </source>
</evidence>
<dbReference type="EMBL" id="LGRX02006965">
    <property type="protein sequence ID" value="KAK3275868.1"/>
    <property type="molecule type" value="Genomic_DNA"/>
</dbReference>
<organism evidence="9 10">
    <name type="scientific">Cymbomonas tetramitiformis</name>
    <dbReference type="NCBI Taxonomy" id="36881"/>
    <lineage>
        <taxon>Eukaryota</taxon>
        <taxon>Viridiplantae</taxon>
        <taxon>Chlorophyta</taxon>
        <taxon>Pyramimonadophyceae</taxon>
        <taxon>Pyramimonadales</taxon>
        <taxon>Pyramimonadaceae</taxon>
        <taxon>Cymbomonas</taxon>
    </lineage>
</organism>
<reference evidence="9 10" key="1">
    <citation type="journal article" date="2015" name="Genome Biol. Evol.">
        <title>Comparative Genomics of a Bacterivorous Green Alga Reveals Evolutionary Causalities and Consequences of Phago-Mixotrophic Mode of Nutrition.</title>
        <authorList>
            <person name="Burns J.A."/>
            <person name="Paasch A."/>
            <person name="Narechania A."/>
            <person name="Kim E."/>
        </authorList>
    </citation>
    <scope>NUCLEOTIDE SEQUENCE [LARGE SCALE GENOMIC DNA]</scope>
    <source>
        <strain evidence="9 10">PLY_AMNH</strain>
    </source>
</reference>
<comment type="caution">
    <text evidence="9">The sequence shown here is derived from an EMBL/GenBank/DDBJ whole genome shotgun (WGS) entry which is preliminary data.</text>
</comment>
<evidence type="ECO:0000313" key="9">
    <source>
        <dbReference type="EMBL" id="KAK3275868.1"/>
    </source>
</evidence>
<feature type="transmembrane region" description="Helical" evidence="7">
    <location>
        <begin position="411"/>
        <end position="438"/>
    </location>
</feature>
<keyword evidence="6" id="KW-0325">Glycoprotein</keyword>
<feature type="transmembrane region" description="Helical" evidence="7">
    <location>
        <begin position="316"/>
        <end position="339"/>
    </location>
</feature>
<comment type="subcellular location">
    <subcellularLocation>
        <location evidence="7">Cell membrane</location>
        <topology evidence="7">Multi-pass membrane protein</topology>
    </subcellularLocation>
    <subcellularLocation>
        <location evidence="1">Membrane</location>
        <topology evidence="1">Multi-pass membrane protein</topology>
    </subcellularLocation>
</comment>
<dbReference type="Proteomes" id="UP001190700">
    <property type="component" value="Unassembled WGS sequence"/>
</dbReference>
<evidence type="ECO:0000256" key="1">
    <source>
        <dbReference type="ARBA" id="ARBA00004141"/>
    </source>
</evidence>
<evidence type="ECO:0000256" key="4">
    <source>
        <dbReference type="ARBA" id="ARBA00022989"/>
    </source>
</evidence>
<feature type="region of interest" description="Disordered" evidence="8">
    <location>
        <begin position="580"/>
        <end position="612"/>
    </location>
</feature>
<evidence type="ECO:0000256" key="8">
    <source>
        <dbReference type="SAM" id="MobiDB-lite"/>
    </source>
</evidence>
<dbReference type="AlphaFoldDB" id="A0AAE0L8E7"/>
<evidence type="ECO:0000256" key="5">
    <source>
        <dbReference type="ARBA" id="ARBA00023136"/>
    </source>
</evidence>
<evidence type="ECO:0000256" key="7">
    <source>
        <dbReference type="RuleBase" id="RU368066"/>
    </source>
</evidence>
<dbReference type="Pfam" id="PF04515">
    <property type="entry name" value="Choline_transpo"/>
    <property type="match status" value="1"/>
</dbReference>
<dbReference type="PANTHER" id="PTHR12385">
    <property type="entry name" value="CHOLINE TRANSPORTER-LIKE (SLC FAMILY 44)"/>
    <property type="match status" value="1"/>
</dbReference>
<keyword evidence="4 7" id="KW-1133">Transmembrane helix</keyword>
<dbReference type="InterPro" id="IPR007603">
    <property type="entry name" value="Choline_transptr-like"/>
</dbReference>
<feature type="transmembrane region" description="Helical" evidence="7">
    <location>
        <begin position="237"/>
        <end position="257"/>
    </location>
</feature>
<proteinExistence type="inferred from homology"/>
<comment type="function">
    <text evidence="7">Choline transporter.</text>
</comment>
<dbReference type="GO" id="GO:0005886">
    <property type="term" value="C:plasma membrane"/>
    <property type="evidence" value="ECO:0007669"/>
    <property type="project" value="UniProtKB-SubCell"/>
</dbReference>
<feature type="transmembrane region" description="Helical" evidence="7">
    <location>
        <begin position="75"/>
        <end position="96"/>
    </location>
</feature>
<dbReference type="PANTHER" id="PTHR12385:SF14">
    <property type="entry name" value="CHOLINE TRANSPORTER-LIKE 2"/>
    <property type="match status" value="1"/>
</dbReference>
<keyword evidence="10" id="KW-1185">Reference proteome</keyword>
<evidence type="ECO:0000256" key="6">
    <source>
        <dbReference type="ARBA" id="ARBA00023180"/>
    </source>
</evidence>
<feature type="transmembrane region" description="Helical" evidence="7">
    <location>
        <begin position="548"/>
        <end position="574"/>
    </location>
</feature>